<dbReference type="Proteomes" id="UP000588098">
    <property type="component" value="Unassembled WGS sequence"/>
</dbReference>
<dbReference type="InterPro" id="IPR008773">
    <property type="entry name" value="PhnI"/>
</dbReference>
<evidence type="ECO:0000256" key="1">
    <source>
        <dbReference type="SAM" id="MobiDB-lite"/>
    </source>
</evidence>
<proteinExistence type="predicted"/>
<feature type="region of interest" description="Disordered" evidence="1">
    <location>
        <begin position="138"/>
        <end position="208"/>
    </location>
</feature>
<dbReference type="Pfam" id="PF05861">
    <property type="entry name" value="PhnI"/>
    <property type="match status" value="1"/>
</dbReference>
<name>A0A7W9Q8C8_9ACTN</name>
<dbReference type="EC" id="2.7.8.37" evidence="2"/>
<evidence type="ECO:0000313" key="3">
    <source>
        <dbReference type="Proteomes" id="UP000588098"/>
    </source>
</evidence>
<keyword evidence="2" id="KW-0808">Transferase</keyword>
<sequence length="414" mass="44056">MSPVRAPGGGQEAIVAAERLVAEARFGGGSGWLELGQITERLSAAVDRVMGEGGLWAPELAARAFRQAQGDVLEAAQLLRAHRSTLPRLGITPAVSTGELRVVRRISSAFRNPPGGQILGKTMDYVGRLLDLLPEEEGRARAAQAAAAQHGPSHSHDFAHAHAHAHTHGPGPTPAHRHPHRPGQPGPEPVPVPSSAPAAPQPPGAGEVERTPAHVLAVFREMGLVAPPSGAADGDPEPCDITRQPIRPGAPRSAWLQTMARADTGSLLHLWYGSDWRPAEHEVPGELRHGALPVRVEHPHTGRPVTVAEVRVSEVQTFHSLTRESGLPTNLDVGYGICFGHNERKAISMAGLDLLLAHHEGAADLQHDVLLTLDGLDSTGYVQHLKLPHHVEYRSVIERAHAAREAAPDSGDTV</sequence>
<organism evidence="2 3">
    <name type="scientific">Streptomyces zagrosensis</name>
    <dbReference type="NCBI Taxonomy" id="1042984"/>
    <lineage>
        <taxon>Bacteria</taxon>
        <taxon>Bacillati</taxon>
        <taxon>Actinomycetota</taxon>
        <taxon>Actinomycetes</taxon>
        <taxon>Kitasatosporales</taxon>
        <taxon>Streptomycetaceae</taxon>
        <taxon>Streptomyces</taxon>
    </lineage>
</organism>
<dbReference type="GO" id="GO:0019634">
    <property type="term" value="P:organic phosphonate metabolic process"/>
    <property type="evidence" value="ECO:0007669"/>
    <property type="project" value="InterPro"/>
</dbReference>
<dbReference type="RefSeq" id="WP_184571950.1">
    <property type="nucleotide sequence ID" value="NZ_JACHJL010000005.1"/>
</dbReference>
<accession>A0A7W9Q8C8</accession>
<dbReference type="GO" id="GO:0061693">
    <property type="term" value="F:alpha-D-ribose 1-methylphosphonate 5-triphosphate synthase activity"/>
    <property type="evidence" value="ECO:0007669"/>
    <property type="project" value="UniProtKB-EC"/>
</dbReference>
<feature type="compositionally biased region" description="Pro residues" evidence="1">
    <location>
        <begin position="182"/>
        <end position="203"/>
    </location>
</feature>
<protein>
    <submittedName>
        <fullName evidence="2">Alpha-D-ribose 1-methylphosphonate 5-triphosphate synthase subunit PhnI</fullName>
        <ecNumber evidence="2">2.7.8.37</ecNumber>
    </submittedName>
</protein>
<keyword evidence="3" id="KW-1185">Reference proteome</keyword>
<evidence type="ECO:0000313" key="2">
    <source>
        <dbReference type="EMBL" id="MBB5935471.1"/>
    </source>
</evidence>
<dbReference type="EMBL" id="JACHJL010000005">
    <property type="protein sequence ID" value="MBB5935471.1"/>
    <property type="molecule type" value="Genomic_DNA"/>
</dbReference>
<reference evidence="2 3" key="1">
    <citation type="submission" date="2020-08" db="EMBL/GenBank/DDBJ databases">
        <title>Genomic Encyclopedia of Type Strains, Phase III (KMG-III): the genomes of soil and plant-associated and newly described type strains.</title>
        <authorList>
            <person name="Whitman W."/>
        </authorList>
    </citation>
    <scope>NUCLEOTIDE SEQUENCE [LARGE SCALE GENOMIC DNA]</scope>
    <source>
        <strain evidence="2 3">CECT 8305</strain>
    </source>
</reference>
<comment type="caution">
    <text evidence="2">The sequence shown here is derived from an EMBL/GenBank/DDBJ whole genome shotgun (WGS) entry which is preliminary data.</text>
</comment>
<gene>
    <name evidence="2" type="ORF">FHS42_002533</name>
</gene>
<dbReference type="AlphaFoldDB" id="A0A7W9Q8C8"/>
<dbReference type="PIRSF" id="PIRSF007313">
    <property type="entry name" value="PhnI"/>
    <property type="match status" value="1"/>
</dbReference>